<dbReference type="GO" id="GO:0004497">
    <property type="term" value="F:monooxygenase activity"/>
    <property type="evidence" value="ECO:0007669"/>
    <property type="project" value="UniProtKB-KW"/>
</dbReference>
<dbReference type="GO" id="GO:0020037">
    <property type="term" value="F:heme binding"/>
    <property type="evidence" value="ECO:0007669"/>
    <property type="project" value="InterPro"/>
</dbReference>
<evidence type="ECO:0000256" key="1">
    <source>
        <dbReference type="ARBA" id="ARBA00010617"/>
    </source>
</evidence>
<evidence type="ECO:0000313" key="4">
    <source>
        <dbReference type="Proteomes" id="UP000256661"/>
    </source>
</evidence>
<dbReference type="EMBL" id="QTTT01000001">
    <property type="protein sequence ID" value="REE98871.1"/>
    <property type="molecule type" value="Genomic_DNA"/>
</dbReference>
<dbReference type="SUPFAM" id="SSF48264">
    <property type="entry name" value="Cytochrome P450"/>
    <property type="match status" value="1"/>
</dbReference>
<name>A0A3D9T4Y3_9ACTN</name>
<dbReference type="InterPro" id="IPR001128">
    <property type="entry name" value="Cyt_P450"/>
</dbReference>
<protein>
    <submittedName>
        <fullName evidence="3">Cytochrome P450</fullName>
    </submittedName>
</protein>
<accession>A0A3D9T4Y3</accession>
<dbReference type="PANTHER" id="PTHR46696:SF1">
    <property type="entry name" value="CYTOCHROME P450 YJIB-RELATED"/>
    <property type="match status" value="1"/>
</dbReference>
<proteinExistence type="inferred from homology"/>
<dbReference type="Pfam" id="PF00067">
    <property type="entry name" value="p450"/>
    <property type="match status" value="1"/>
</dbReference>
<dbReference type="AlphaFoldDB" id="A0A3D9T4Y3"/>
<dbReference type="PANTHER" id="PTHR46696">
    <property type="entry name" value="P450, PUTATIVE (EUROFUNG)-RELATED"/>
    <property type="match status" value="1"/>
</dbReference>
<dbReference type="InterPro" id="IPR017972">
    <property type="entry name" value="Cyt_P450_CS"/>
</dbReference>
<comment type="similarity">
    <text evidence="1 2">Belongs to the cytochrome P450 family.</text>
</comment>
<dbReference type="GO" id="GO:0016705">
    <property type="term" value="F:oxidoreductase activity, acting on paired donors, with incorporation or reduction of molecular oxygen"/>
    <property type="evidence" value="ECO:0007669"/>
    <property type="project" value="InterPro"/>
</dbReference>
<keyword evidence="2" id="KW-0560">Oxidoreductase</keyword>
<keyword evidence="4" id="KW-1185">Reference proteome</keyword>
<keyword evidence="2" id="KW-0479">Metal-binding</keyword>
<evidence type="ECO:0000313" key="3">
    <source>
        <dbReference type="EMBL" id="REE98871.1"/>
    </source>
</evidence>
<dbReference type="Proteomes" id="UP000256661">
    <property type="component" value="Unassembled WGS sequence"/>
</dbReference>
<keyword evidence="2" id="KW-0349">Heme</keyword>
<dbReference type="CDD" id="cd00302">
    <property type="entry name" value="cytochrome_P450"/>
    <property type="match status" value="1"/>
</dbReference>
<sequence length="397" mass="42716">MVDGARRAARYEARLLWAGNPGLYALLQAARHTAPIQRFPRLGWVVNDPVLARRVLNDAAHFGMAGEGGVGHLWIQLFGDEMAQFFGGARHAEVRTRARDLFTEDNARALVERSQGAHYRAMAERLAEGGTVDVADATRVLAGRMVADLLGMRLDSPDDDAYRRIFAAGERLAGLAMGTAASTVLPAGTVRRARAIVTDITRGVEEGYRTAGPDTILGRCREMDLGLPLTRGLATLLAIAGTETGASGTSRTAALLHDTGQQGALLADPGLMPNAVREGLRVATPAPVIGRAVTRDAVVAGRRLRAGDRIMLLTYLADNAVGPFDVHREYVPETRQLWFGAGRHLCLGAAVARTQITRMLETLTAAGPYRVTSRRPARRVLVPTYASLCARTARTAR</sequence>
<comment type="caution">
    <text evidence="3">The sequence shown here is derived from an EMBL/GenBank/DDBJ whole genome shotgun (WGS) entry which is preliminary data.</text>
</comment>
<dbReference type="GO" id="GO:0005506">
    <property type="term" value="F:iron ion binding"/>
    <property type="evidence" value="ECO:0007669"/>
    <property type="project" value="InterPro"/>
</dbReference>
<evidence type="ECO:0000256" key="2">
    <source>
        <dbReference type="RuleBase" id="RU000461"/>
    </source>
</evidence>
<organism evidence="3 4">
    <name type="scientific">Thermomonospora umbrina</name>
    <dbReference type="NCBI Taxonomy" id="111806"/>
    <lineage>
        <taxon>Bacteria</taxon>
        <taxon>Bacillati</taxon>
        <taxon>Actinomycetota</taxon>
        <taxon>Actinomycetes</taxon>
        <taxon>Streptosporangiales</taxon>
        <taxon>Thermomonosporaceae</taxon>
        <taxon>Thermomonospora</taxon>
    </lineage>
</organism>
<dbReference type="PROSITE" id="PS00086">
    <property type="entry name" value="CYTOCHROME_P450"/>
    <property type="match status" value="1"/>
</dbReference>
<gene>
    <name evidence="3" type="ORF">DFJ69_4369</name>
</gene>
<keyword evidence="2" id="KW-0408">Iron</keyword>
<reference evidence="3 4" key="1">
    <citation type="submission" date="2018-08" db="EMBL/GenBank/DDBJ databases">
        <title>Sequencing the genomes of 1000 actinobacteria strains.</title>
        <authorList>
            <person name="Klenk H.-P."/>
        </authorList>
    </citation>
    <scope>NUCLEOTIDE SEQUENCE [LARGE SCALE GENOMIC DNA]</scope>
    <source>
        <strain evidence="3 4">DSM 43927</strain>
    </source>
</reference>
<dbReference type="InterPro" id="IPR036396">
    <property type="entry name" value="Cyt_P450_sf"/>
</dbReference>
<dbReference type="Gene3D" id="1.10.630.10">
    <property type="entry name" value="Cytochrome P450"/>
    <property type="match status" value="1"/>
</dbReference>
<keyword evidence="2" id="KW-0503">Monooxygenase</keyword>